<reference evidence="1" key="1">
    <citation type="submission" date="2021-04" db="EMBL/GenBank/DDBJ databases">
        <title>Genome based classification of Actinospica acidithermotolerans sp. nov., an actinobacterium isolated from an Indonesian hot spring.</title>
        <authorList>
            <person name="Kusuma A.B."/>
            <person name="Putra K.E."/>
            <person name="Nafisah S."/>
            <person name="Loh J."/>
            <person name="Nouioui I."/>
            <person name="Goodfellow M."/>
        </authorList>
    </citation>
    <scope>NUCLEOTIDE SEQUENCE</scope>
    <source>
        <strain evidence="1">MGRD01-02</strain>
    </source>
</reference>
<comment type="caution">
    <text evidence="1">The sequence shown here is derived from an EMBL/GenBank/DDBJ whole genome shotgun (WGS) entry which is preliminary data.</text>
</comment>
<evidence type="ECO:0000313" key="1">
    <source>
        <dbReference type="EMBL" id="MBR7827521.1"/>
    </source>
</evidence>
<gene>
    <name evidence="1" type="ORF">KDK95_14475</name>
</gene>
<accession>A0A941E9N2</accession>
<organism evidence="1 2">
    <name type="scientific">Actinospica acidithermotolerans</name>
    <dbReference type="NCBI Taxonomy" id="2828514"/>
    <lineage>
        <taxon>Bacteria</taxon>
        <taxon>Bacillati</taxon>
        <taxon>Actinomycetota</taxon>
        <taxon>Actinomycetes</taxon>
        <taxon>Catenulisporales</taxon>
        <taxon>Actinospicaceae</taxon>
        <taxon>Actinospica</taxon>
    </lineage>
</organism>
<sequence>MSTTRLEVLKERFDELDELPYGPERIAGHHALLAAAETAGDPSFHVKVLVWISDDYMETGDQPRMIEFFDKAWERFLADEDDIDPYVRFNLRTTFGPTLSALAADPDVPDREVLVRFNVMEAFYRKYGYSLRAVYRSRFFYHRRRGENDLATEQVELLVEEPGDYGARCDANGPMIAAQWYQTGGQDLERAAELWRSVLDLADQRCAEDHRAEAHAELTHLATRLGRYAQARLNHRLGYPLVRRDTKQWRCLDLHMIYAEKARDVVAMLRIIHDHVEVLDAPMDDDVFWYQGRVLQFLHLLVARGHGLLPVTLADRGETTVARLRDRLDAGLGAYVAAAASPEARKELEEQLEPFRESILDKIDLPEEEENDPFWDSVLPPVPAPWAAPPNLEDLPKGWSAQDALLAEARVLDFLDHPHSEGAWASVAALGTPRSPADQARLAGYRANVLVRDGDYASARTMWLRAAELWEQAGRPAQGMYSRVLASMCAFLTGDRAAAFAERDAVVAHARAEHAAGRMEDGELLRILVEDFRLNSTTEIMAFGADPNQIMDNTETNAKFSAANELYLDKCVAHAPWATLLDAWGFYRQQMSRLYARYGLEHEFVRSATQKVDFWYAKSRDAYRDALMFFEQAEREARRGENLLDADLFEDAELAAVEAIRLNAGLNAKNVGRFRLLQAQAIREQLGADTDRDEELLAAAREAAGMLAADDDEGAAAARALIGDVHVRAGRYDVALAVYEPVIRELAGDGPGGAGEAGGAATGVDGWSSRDARRVLRRAVAGKFVCLRLLERCDEADALIGDLLAKLPEWNRVTVAWIWHDIGRAFQFLGDSQQAFDDYSQAIYLADTLGAWEPHFASLLHSAESLAPTTPKSAMTMLNEAVGVIGAAIEKELALLAEREERSAQHAVARGEPVPERAAPVADPAMVARQARAKILRVELLFDPEPADEQILTELLPEAFRVAAEGADTLARLIHAADPADPRRRPLLADLEAATGWLVAVQRGSGDTAGAAARWAALADLATAAGFEDVARRATGKAQALTGGMSAGAGAQTPDPVHELEAAVAAEA</sequence>
<name>A0A941E9N2_9ACTN</name>
<proteinExistence type="predicted"/>
<dbReference type="RefSeq" id="WP_212518664.1">
    <property type="nucleotide sequence ID" value="NZ_JAGSOH010000036.1"/>
</dbReference>
<evidence type="ECO:0000313" key="2">
    <source>
        <dbReference type="Proteomes" id="UP000676325"/>
    </source>
</evidence>
<dbReference type="InterPro" id="IPR011990">
    <property type="entry name" value="TPR-like_helical_dom_sf"/>
</dbReference>
<dbReference type="SUPFAM" id="SSF48452">
    <property type="entry name" value="TPR-like"/>
    <property type="match status" value="1"/>
</dbReference>
<keyword evidence="2" id="KW-1185">Reference proteome</keyword>
<protein>
    <recommendedName>
        <fullName evidence="3">Tetratricopeptide repeat protein</fullName>
    </recommendedName>
</protein>
<dbReference type="Gene3D" id="1.25.40.10">
    <property type="entry name" value="Tetratricopeptide repeat domain"/>
    <property type="match status" value="1"/>
</dbReference>
<evidence type="ECO:0008006" key="3">
    <source>
        <dbReference type="Google" id="ProtNLM"/>
    </source>
</evidence>
<dbReference type="InterPro" id="IPR019734">
    <property type="entry name" value="TPR_rpt"/>
</dbReference>
<dbReference type="SMART" id="SM00028">
    <property type="entry name" value="TPR"/>
    <property type="match status" value="4"/>
</dbReference>
<dbReference type="EMBL" id="JAGSOH010000036">
    <property type="protein sequence ID" value="MBR7827521.1"/>
    <property type="molecule type" value="Genomic_DNA"/>
</dbReference>
<dbReference type="Proteomes" id="UP000676325">
    <property type="component" value="Unassembled WGS sequence"/>
</dbReference>
<dbReference type="AlphaFoldDB" id="A0A941E9N2"/>